<dbReference type="InterPro" id="IPR048300">
    <property type="entry name" value="TACO1_YebC-like_2nd/3rd_dom"/>
</dbReference>
<sequence length="247" mass="27122">MSGHSKWNNIKRKKEKTDGAKAKIFTKIGRELAVAVKEGGGPDPASNSKLKDCIAKAKANNVPNDNIDRIIKKAAGEGNSEKYESITYEGYGPCGIAVIVETLTDNRNRTAGAVRHYFDKFGGNLGTNGCVSFLFTQKGVIDIESEGLEEDKVMEDCLEAGATDFQADGDVFEIYTEPEDFSGVCEDLEQKGYTFLSADVAMVPSTYTAIPDEESAVKMQKLLDILEDDDDVQNVWHNWDNPDSDEE</sequence>
<dbReference type="NCBIfam" id="NF001030">
    <property type="entry name" value="PRK00110.1"/>
    <property type="match status" value="1"/>
</dbReference>
<dbReference type="GO" id="GO:0006355">
    <property type="term" value="P:regulation of DNA-templated transcription"/>
    <property type="evidence" value="ECO:0007669"/>
    <property type="project" value="UniProtKB-UniRule"/>
</dbReference>
<dbReference type="InterPro" id="IPR029072">
    <property type="entry name" value="YebC-like"/>
</dbReference>
<dbReference type="Gene3D" id="3.30.70.980">
    <property type="match status" value="2"/>
</dbReference>
<dbReference type="GO" id="GO:0003677">
    <property type="term" value="F:DNA binding"/>
    <property type="evidence" value="ECO:0007669"/>
    <property type="project" value="UniProtKB-UniRule"/>
</dbReference>
<dbReference type="Gene3D" id="1.10.10.200">
    <property type="match status" value="1"/>
</dbReference>
<dbReference type="InterPro" id="IPR002876">
    <property type="entry name" value="Transcrip_reg_TACO1-like"/>
</dbReference>
<comment type="caution">
    <text evidence="9">The sequence shown here is derived from an EMBL/GenBank/DDBJ whole genome shotgun (WGS) entry which is preliminary data.</text>
</comment>
<evidence type="ECO:0000259" key="7">
    <source>
        <dbReference type="Pfam" id="PF01709"/>
    </source>
</evidence>
<keyword evidence="2 6" id="KW-0963">Cytoplasm</keyword>
<dbReference type="EMBL" id="DVHF01000029">
    <property type="protein sequence ID" value="HIR56449.1"/>
    <property type="molecule type" value="Genomic_DNA"/>
</dbReference>
<comment type="subcellular location">
    <subcellularLocation>
        <location evidence="6">Cytoplasm</location>
    </subcellularLocation>
</comment>
<dbReference type="FunFam" id="3.30.70.980:FF:000002">
    <property type="entry name" value="Probable transcriptional regulatory protein YebC"/>
    <property type="match status" value="1"/>
</dbReference>
<dbReference type="FunFam" id="1.10.10.200:FF:000002">
    <property type="entry name" value="Probable transcriptional regulatory protein CLM62_37755"/>
    <property type="match status" value="1"/>
</dbReference>
<proteinExistence type="inferred from homology"/>
<dbReference type="GO" id="GO:0005829">
    <property type="term" value="C:cytosol"/>
    <property type="evidence" value="ECO:0007669"/>
    <property type="project" value="TreeGrafter"/>
</dbReference>
<name>A0A9D1DPF1_9FIRM</name>
<reference evidence="9" key="1">
    <citation type="submission" date="2020-10" db="EMBL/GenBank/DDBJ databases">
        <authorList>
            <person name="Gilroy R."/>
        </authorList>
    </citation>
    <scope>NUCLEOTIDE SEQUENCE</scope>
    <source>
        <strain evidence="9">ChiSjej1B19-7085</strain>
    </source>
</reference>
<dbReference type="InterPro" id="IPR026564">
    <property type="entry name" value="Transcrip_reg_TACO1-like_dom3"/>
</dbReference>
<protein>
    <recommendedName>
        <fullName evidence="6">Probable transcriptional regulatory protein IAA54_02180</fullName>
    </recommendedName>
</protein>
<comment type="similarity">
    <text evidence="1 6">Belongs to the TACO1 family.</text>
</comment>
<evidence type="ECO:0000256" key="2">
    <source>
        <dbReference type="ARBA" id="ARBA00022490"/>
    </source>
</evidence>
<dbReference type="Pfam" id="PF20772">
    <property type="entry name" value="TACO1_YebC_N"/>
    <property type="match status" value="1"/>
</dbReference>
<gene>
    <name evidence="9" type="ORF">IAA54_02180</name>
</gene>
<feature type="domain" description="TACO1/YebC-like N-terminal" evidence="8">
    <location>
        <begin position="5"/>
        <end position="77"/>
    </location>
</feature>
<dbReference type="AlphaFoldDB" id="A0A9D1DPF1"/>
<dbReference type="PANTHER" id="PTHR12532:SF6">
    <property type="entry name" value="TRANSCRIPTIONAL REGULATORY PROTEIN YEBC-RELATED"/>
    <property type="match status" value="1"/>
</dbReference>
<dbReference type="Pfam" id="PF01709">
    <property type="entry name" value="Transcrip_reg"/>
    <property type="match status" value="1"/>
</dbReference>
<evidence type="ECO:0000256" key="4">
    <source>
        <dbReference type="ARBA" id="ARBA00023125"/>
    </source>
</evidence>
<accession>A0A9D1DPF1</accession>
<keyword evidence="3 6" id="KW-0805">Transcription regulation</keyword>
<dbReference type="SUPFAM" id="SSF75625">
    <property type="entry name" value="YebC-like"/>
    <property type="match status" value="1"/>
</dbReference>
<dbReference type="InterPro" id="IPR017856">
    <property type="entry name" value="Integrase-like_N"/>
</dbReference>
<evidence type="ECO:0000256" key="5">
    <source>
        <dbReference type="ARBA" id="ARBA00023163"/>
    </source>
</evidence>
<organism evidence="9 10">
    <name type="scientific">Candidatus Gallacutalibacter pullicola</name>
    <dbReference type="NCBI Taxonomy" id="2840830"/>
    <lineage>
        <taxon>Bacteria</taxon>
        <taxon>Bacillati</taxon>
        <taxon>Bacillota</taxon>
        <taxon>Clostridia</taxon>
        <taxon>Eubacteriales</taxon>
        <taxon>Candidatus Gallacutalibacter</taxon>
    </lineage>
</organism>
<dbReference type="PANTHER" id="PTHR12532">
    <property type="entry name" value="TRANSLATIONAL ACTIVATOR OF CYTOCHROME C OXIDASE 1"/>
    <property type="match status" value="1"/>
</dbReference>
<keyword evidence="5 6" id="KW-0804">Transcription</keyword>
<reference evidence="9" key="2">
    <citation type="journal article" date="2021" name="PeerJ">
        <title>Extensive microbial diversity within the chicken gut microbiome revealed by metagenomics and culture.</title>
        <authorList>
            <person name="Gilroy R."/>
            <person name="Ravi A."/>
            <person name="Getino M."/>
            <person name="Pursley I."/>
            <person name="Horton D.L."/>
            <person name="Alikhan N.F."/>
            <person name="Baker D."/>
            <person name="Gharbi K."/>
            <person name="Hall N."/>
            <person name="Watson M."/>
            <person name="Adriaenssens E.M."/>
            <person name="Foster-Nyarko E."/>
            <person name="Jarju S."/>
            <person name="Secka A."/>
            <person name="Antonio M."/>
            <person name="Oren A."/>
            <person name="Chaudhuri R.R."/>
            <person name="La Ragione R."/>
            <person name="Hildebrand F."/>
            <person name="Pallen M.J."/>
        </authorList>
    </citation>
    <scope>NUCLEOTIDE SEQUENCE</scope>
    <source>
        <strain evidence="9">ChiSjej1B19-7085</strain>
    </source>
</reference>
<evidence type="ECO:0000256" key="1">
    <source>
        <dbReference type="ARBA" id="ARBA00008724"/>
    </source>
</evidence>
<dbReference type="Proteomes" id="UP000886785">
    <property type="component" value="Unassembled WGS sequence"/>
</dbReference>
<keyword evidence="4 6" id="KW-0238">DNA-binding</keyword>
<dbReference type="InterPro" id="IPR049083">
    <property type="entry name" value="TACO1_YebC_N"/>
</dbReference>
<dbReference type="HAMAP" id="MF_00693">
    <property type="entry name" value="Transcrip_reg_TACO1"/>
    <property type="match status" value="1"/>
</dbReference>
<evidence type="ECO:0000313" key="10">
    <source>
        <dbReference type="Proteomes" id="UP000886785"/>
    </source>
</evidence>
<dbReference type="NCBIfam" id="TIGR01033">
    <property type="entry name" value="YebC/PmpR family DNA-binding transcriptional regulator"/>
    <property type="match status" value="1"/>
</dbReference>
<evidence type="ECO:0000256" key="6">
    <source>
        <dbReference type="HAMAP-Rule" id="MF_00693"/>
    </source>
</evidence>
<evidence type="ECO:0000256" key="3">
    <source>
        <dbReference type="ARBA" id="ARBA00023015"/>
    </source>
</evidence>
<dbReference type="NCBIfam" id="NF009044">
    <property type="entry name" value="PRK12378.1"/>
    <property type="match status" value="1"/>
</dbReference>
<evidence type="ECO:0000259" key="8">
    <source>
        <dbReference type="Pfam" id="PF20772"/>
    </source>
</evidence>
<evidence type="ECO:0000313" key="9">
    <source>
        <dbReference type="EMBL" id="HIR56449.1"/>
    </source>
</evidence>
<feature type="domain" description="TACO1/YebC-like second and third" evidence="7">
    <location>
        <begin position="83"/>
        <end position="239"/>
    </location>
</feature>